<name>A0A8X6WXD6_9ARAC</name>
<accession>A0A8X6WXD6</accession>
<sequence>MEVSQNHLPLCPGDFHSMSLLLSISYIGRDRLILCVGMAGGSLACSQKPLCYESVTPDISFGNSTAHVDGPIVLSGAEFWSCRVVFTEYSPYPGLSLIIAMVVREVNLCSLGASRFSSKKS</sequence>
<gene>
    <name evidence="1" type="ORF">TNIN_32171</name>
</gene>
<evidence type="ECO:0000313" key="2">
    <source>
        <dbReference type="Proteomes" id="UP000886998"/>
    </source>
</evidence>
<evidence type="ECO:0000313" key="1">
    <source>
        <dbReference type="EMBL" id="GFY42342.1"/>
    </source>
</evidence>
<keyword evidence="2" id="KW-1185">Reference proteome</keyword>
<dbReference type="Proteomes" id="UP000886998">
    <property type="component" value="Unassembled WGS sequence"/>
</dbReference>
<reference evidence="1" key="1">
    <citation type="submission" date="2020-08" db="EMBL/GenBank/DDBJ databases">
        <title>Multicomponent nature underlies the extraordinary mechanical properties of spider dragline silk.</title>
        <authorList>
            <person name="Kono N."/>
            <person name="Nakamura H."/>
            <person name="Mori M."/>
            <person name="Yoshida Y."/>
            <person name="Ohtoshi R."/>
            <person name="Malay A.D."/>
            <person name="Moran D.A.P."/>
            <person name="Tomita M."/>
            <person name="Numata K."/>
            <person name="Arakawa K."/>
        </authorList>
    </citation>
    <scope>NUCLEOTIDE SEQUENCE</scope>
</reference>
<dbReference type="OrthoDB" id="10021397at2759"/>
<protein>
    <submittedName>
        <fullName evidence="1">Uncharacterized protein</fullName>
    </submittedName>
</protein>
<dbReference type="EMBL" id="BMAV01003020">
    <property type="protein sequence ID" value="GFY42342.1"/>
    <property type="molecule type" value="Genomic_DNA"/>
</dbReference>
<dbReference type="AlphaFoldDB" id="A0A8X6WXD6"/>
<organism evidence="1 2">
    <name type="scientific">Trichonephila inaurata madagascariensis</name>
    <dbReference type="NCBI Taxonomy" id="2747483"/>
    <lineage>
        <taxon>Eukaryota</taxon>
        <taxon>Metazoa</taxon>
        <taxon>Ecdysozoa</taxon>
        <taxon>Arthropoda</taxon>
        <taxon>Chelicerata</taxon>
        <taxon>Arachnida</taxon>
        <taxon>Araneae</taxon>
        <taxon>Araneomorphae</taxon>
        <taxon>Entelegynae</taxon>
        <taxon>Araneoidea</taxon>
        <taxon>Nephilidae</taxon>
        <taxon>Trichonephila</taxon>
        <taxon>Trichonephila inaurata</taxon>
    </lineage>
</organism>
<proteinExistence type="predicted"/>
<comment type="caution">
    <text evidence="1">The sequence shown here is derived from an EMBL/GenBank/DDBJ whole genome shotgun (WGS) entry which is preliminary data.</text>
</comment>